<keyword evidence="1" id="KW-0472">Membrane</keyword>
<name>A0A1H8G862_9BACT</name>
<dbReference type="InterPro" id="IPR058982">
    <property type="entry name" value="Beta-barrel_AprE"/>
</dbReference>
<dbReference type="Pfam" id="PF26002">
    <property type="entry name" value="Beta-barrel_AprE"/>
    <property type="match status" value="1"/>
</dbReference>
<dbReference type="STRING" id="573321.SAMN04488505_11065"/>
<proteinExistence type="predicted"/>
<evidence type="ECO:0000313" key="3">
    <source>
        <dbReference type="EMBL" id="SEN40183.1"/>
    </source>
</evidence>
<dbReference type="AlphaFoldDB" id="A0A1H8G862"/>
<feature type="domain" description="AprE-like beta-barrel" evidence="2">
    <location>
        <begin position="78"/>
        <end position="139"/>
    </location>
</feature>
<dbReference type="OrthoDB" id="7057889at2"/>
<keyword evidence="1" id="KW-1133">Transmembrane helix</keyword>
<sequence>MPFVQQHKTDLNGHATHHSLEEVRSEAVQEIMGKMPPWIIRIGIYLVALLTAAALAGAWFFHYPEIVTAPVVVRQQLAAANIPAAAAWKVKAGQQVLIRLTAYPKEEFGMLQGTVLSMSATETGTGFLVSIQLTHDRVTSAGKKIPPHPQLDGTAEIMAEDKSIAARLFGKFWKMK</sequence>
<evidence type="ECO:0000256" key="1">
    <source>
        <dbReference type="SAM" id="Phobius"/>
    </source>
</evidence>
<reference evidence="3 4" key="1">
    <citation type="submission" date="2016-10" db="EMBL/GenBank/DDBJ databases">
        <authorList>
            <person name="de Groot N.N."/>
        </authorList>
    </citation>
    <scope>NUCLEOTIDE SEQUENCE [LARGE SCALE GENOMIC DNA]</scope>
    <source>
        <strain evidence="3 4">DSM 21039</strain>
    </source>
</reference>
<dbReference type="RefSeq" id="WP_089919647.1">
    <property type="nucleotide sequence ID" value="NZ_FOBB01000010.1"/>
</dbReference>
<organism evidence="3 4">
    <name type="scientific">Chitinophaga rupis</name>
    <dbReference type="NCBI Taxonomy" id="573321"/>
    <lineage>
        <taxon>Bacteria</taxon>
        <taxon>Pseudomonadati</taxon>
        <taxon>Bacteroidota</taxon>
        <taxon>Chitinophagia</taxon>
        <taxon>Chitinophagales</taxon>
        <taxon>Chitinophagaceae</taxon>
        <taxon>Chitinophaga</taxon>
    </lineage>
</organism>
<feature type="transmembrane region" description="Helical" evidence="1">
    <location>
        <begin position="42"/>
        <end position="61"/>
    </location>
</feature>
<dbReference type="EMBL" id="FOBB01000010">
    <property type="protein sequence ID" value="SEN40183.1"/>
    <property type="molecule type" value="Genomic_DNA"/>
</dbReference>
<evidence type="ECO:0000313" key="4">
    <source>
        <dbReference type="Proteomes" id="UP000198984"/>
    </source>
</evidence>
<keyword evidence="4" id="KW-1185">Reference proteome</keyword>
<gene>
    <name evidence="3" type="ORF">SAMN04488505_11065</name>
</gene>
<evidence type="ECO:0000259" key="2">
    <source>
        <dbReference type="Pfam" id="PF26002"/>
    </source>
</evidence>
<keyword evidence="1" id="KW-0812">Transmembrane</keyword>
<protein>
    <recommendedName>
        <fullName evidence="2">AprE-like beta-barrel domain-containing protein</fullName>
    </recommendedName>
</protein>
<dbReference type="Proteomes" id="UP000198984">
    <property type="component" value="Unassembled WGS sequence"/>
</dbReference>
<accession>A0A1H8G862</accession>